<sequence>MSNAGEGSQASKAGEGSQASKGGGQGGRQQGGRKGERSPYDEYREMAQSAATRQQERFEASKQRFEASTGIRLKYALSLQQIDAELQAARRRATTSFTQRLESVHQQRLDQERRAYEEYLKELGSDGDDREKRLYDASLKLLRHQVDAAYQEQSGYGDAQAEYLTALREAEAPAQEKAWQEAAECFKQLLEVEA</sequence>
<dbReference type="EMBL" id="RPFW01000001">
    <property type="protein sequence ID" value="TVZ06095.1"/>
    <property type="molecule type" value="Genomic_DNA"/>
</dbReference>
<comment type="caution">
    <text evidence="2">The sequence shown here is derived from an EMBL/GenBank/DDBJ whole genome shotgun (WGS) entry which is preliminary data.</text>
</comment>
<dbReference type="AlphaFoldDB" id="A0A6P2C6G3"/>
<accession>A0A6P2C6G3</accession>
<feature type="compositionally biased region" description="Basic and acidic residues" evidence="1">
    <location>
        <begin position="33"/>
        <end position="45"/>
    </location>
</feature>
<feature type="compositionally biased region" description="Basic and acidic residues" evidence="1">
    <location>
        <begin position="54"/>
        <end position="63"/>
    </location>
</feature>
<reference evidence="2 3" key="1">
    <citation type="submission" date="2018-11" db="EMBL/GenBank/DDBJ databases">
        <title>Trebonia kvetii gen.nov., sp.nov., a novel acidophilic actinobacterium, and proposal of the new actinobacterial family Treboniaceae fam. nov.</title>
        <authorList>
            <person name="Rapoport D."/>
            <person name="Sagova-Mareckova M."/>
            <person name="Sedlacek I."/>
            <person name="Provaznik J."/>
            <person name="Kralova S."/>
            <person name="Pavlinic D."/>
            <person name="Benes V."/>
            <person name="Kopecky J."/>
        </authorList>
    </citation>
    <scope>NUCLEOTIDE SEQUENCE [LARGE SCALE GENOMIC DNA]</scope>
    <source>
        <strain evidence="2 3">15Tr583</strain>
    </source>
</reference>
<evidence type="ECO:0000256" key="1">
    <source>
        <dbReference type="SAM" id="MobiDB-lite"/>
    </source>
</evidence>
<feature type="compositionally biased region" description="Gly residues" evidence="1">
    <location>
        <begin position="21"/>
        <end position="32"/>
    </location>
</feature>
<gene>
    <name evidence="2" type="ORF">EAS64_01165</name>
</gene>
<proteinExistence type="predicted"/>
<name>A0A6P2C6G3_9ACTN</name>
<evidence type="ECO:0000313" key="2">
    <source>
        <dbReference type="EMBL" id="TVZ06095.1"/>
    </source>
</evidence>
<feature type="region of interest" description="Disordered" evidence="1">
    <location>
        <begin position="1"/>
        <end position="63"/>
    </location>
</feature>
<protein>
    <submittedName>
        <fullName evidence="2">Uncharacterized protein</fullName>
    </submittedName>
</protein>
<dbReference type="Proteomes" id="UP000460272">
    <property type="component" value="Unassembled WGS sequence"/>
</dbReference>
<evidence type="ECO:0000313" key="3">
    <source>
        <dbReference type="Proteomes" id="UP000460272"/>
    </source>
</evidence>
<organism evidence="2 3">
    <name type="scientific">Trebonia kvetii</name>
    <dbReference type="NCBI Taxonomy" id="2480626"/>
    <lineage>
        <taxon>Bacteria</taxon>
        <taxon>Bacillati</taxon>
        <taxon>Actinomycetota</taxon>
        <taxon>Actinomycetes</taxon>
        <taxon>Streptosporangiales</taxon>
        <taxon>Treboniaceae</taxon>
        <taxon>Trebonia</taxon>
    </lineage>
</organism>
<keyword evidence="3" id="KW-1185">Reference proteome</keyword>
<feature type="compositionally biased region" description="Low complexity" evidence="1">
    <location>
        <begin position="1"/>
        <end position="20"/>
    </location>
</feature>
<dbReference type="RefSeq" id="WP_145850849.1">
    <property type="nucleotide sequence ID" value="NZ_RPFW01000001.1"/>
</dbReference>